<feature type="domain" description="Glycosyl transferase family 1" evidence="3">
    <location>
        <begin position="196"/>
        <end position="347"/>
    </location>
</feature>
<protein>
    <submittedName>
        <fullName evidence="5">Glycosyltransferase</fullName>
    </submittedName>
</protein>
<dbReference type="Gene3D" id="3.40.50.2000">
    <property type="entry name" value="Glycogen Phosphorylase B"/>
    <property type="match status" value="2"/>
</dbReference>
<dbReference type="Proteomes" id="UP000447355">
    <property type="component" value="Unassembled WGS sequence"/>
</dbReference>
<dbReference type="InterPro" id="IPR028098">
    <property type="entry name" value="Glyco_trans_4-like_N"/>
</dbReference>
<feature type="domain" description="Glycosyltransferase subfamily 4-like N-terminal" evidence="4">
    <location>
        <begin position="22"/>
        <end position="175"/>
    </location>
</feature>
<dbReference type="GO" id="GO:0016757">
    <property type="term" value="F:glycosyltransferase activity"/>
    <property type="evidence" value="ECO:0007669"/>
    <property type="project" value="UniProtKB-KW"/>
</dbReference>
<dbReference type="EMBL" id="WWCX01000009">
    <property type="protein sequence ID" value="MYM93990.1"/>
    <property type="molecule type" value="Genomic_DNA"/>
</dbReference>
<dbReference type="InterPro" id="IPR001296">
    <property type="entry name" value="Glyco_trans_1"/>
</dbReference>
<keyword evidence="2 5" id="KW-0808">Transferase</keyword>
<dbReference type="PANTHER" id="PTHR12526">
    <property type="entry name" value="GLYCOSYLTRANSFERASE"/>
    <property type="match status" value="1"/>
</dbReference>
<evidence type="ECO:0000259" key="3">
    <source>
        <dbReference type="Pfam" id="PF00534"/>
    </source>
</evidence>
<evidence type="ECO:0000256" key="2">
    <source>
        <dbReference type="ARBA" id="ARBA00022679"/>
    </source>
</evidence>
<evidence type="ECO:0000259" key="4">
    <source>
        <dbReference type="Pfam" id="PF13579"/>
    </source>
</evidence>
<gene>
    <name evidence="5" type="ORF">GTP90_08980</name>
</gene>
<dbReference type="AlphaFoldDB" id="A0A845GKI9"/>
<evidence type="ECO:0000256" key="1">
    <source>
        <dbReference type="ARBA" id="ARBA00022676"/>
    </source>
</evidence>
<dbReference type="SUPFAM" id="SSF53756">
    <property type="entry name" value="UDP-Glycosyltransferase/glycogen phosphorylase"/>
    <property type="match status" value="1"/>
</dbReference>
<accession>A0A845GKI9</accession>
<keyword evidence="1" id="KW-0328">Glycosyltransferase</keyword>
<proteinExistence type="predicted"/>
<organism evidence="5 6">
    <name type="scientific">Duganella vulcania</name>
    <dbReference type="NCBI Taxonomy" id="2692166"/>
    <lineage>
        <taxon>Bacteria</taxon>
        <taxon>Pseudomonadati</taxon>
        <taxon>Pseudomonadota</taxon>
        <taxon>Betaproteobacteria</taxon>
        <taxon>Burkholderiales</taxon>
        <taxon>Oxalobacteraceae</taxon>
        <taxon>Telluria group</taxon>
        <taxon>Duganella</taxon>
    </lineage>
</organism>
<sequence length="381" mass="41590">MSRVCHLSSVHHGLDIRIYHKQCVSLAAAGHDVHLVIGASAEQAAEAAAAGVTLHRLPPSGGGRVRRVLAHAWRTYRIARALDARIYHVHDPELIPYGVLLAWQGKQVIIDLHEDLGADIQSKPWIPSPLRHAIGAAARAVEHFAARRCAAMVAATPHIGALFRHSARRVAVIHNYPMVGELAADPRPQRSVRDSVCYVGAINEMRGIRQIVQALDLASCKLLLAGRFDSATLRDELAACPGWRHVEECGFVDRAEVAAIMARSFCGLVTLHPEPNFMNALPIKLFEYMSAGLPVIASGFPLWRGIIEAADCGLCVDPGKPEEIAHAISFLRSNPALAERLGANGRRAIEHTYRWDHEAARLLSLYRELLHGHGPCSTPSV</sequence>
<dbReference type="CDD" id="cd03794">
    <property type="entry name" value="GT4_WbuB-like"/>
    <property type="match status" value="1"/>
</dbReference>
<dbReference type="PANTHER" id="PTHR12526:SF629">
    <property type="entry name" value="TEICHURONIC ACID BIOSYNTHESIS GLYCOSYLTRANSFERASE TUAH-RELATED"/>
    <property type="match status" value="1"/>
</dbReference>
<name>A0A845GKI9_9BURK</name>
<reference evidence="5" key="1">
    <citation type="submission" date="2019-12" db="EMBL/GenBank/DDBJ databases">
        <title>Novel species isolated from a subtropical stream in China.</title>
        <authorList>
            <person name="Lu H."/>
        </authorList>
    </citation>
    <scope>NUCLEOTIDE SEQUENCE [LARGE SCALE GENOMIC DNA]</scope>
    <source>
        <strain evidence="5">FT81W</strain>
    </source>
</reference>
<evidence type="ECO:0000313" key="6">
    <source>
        <dbReference type="Proteomes" id="UP000447355"/>
    </source>
</evidence>
<dbReference type="RefSeq" id="WP_161083177.1">
    <property type="nucleotide sequence ID" value="NZ_WWCX01000009.1"/>
</dbReference>
<dbReference type="Pfam" id="PF13579">
    <property type="entry name" value="Glyco_trans_4_4"/>
    <property type="match status" value="1"/>
</dbReference>
<dbReference type="Pfam" id="PF00534">
    <property type="entry name" value="Glycos_transf_1"/>
    <property type="match status" value="1"/>
</dbReference>
<evidence type="ECO:0000313" key="5">
    <source>
        <dbReference type="EMBL" id="MYM93990.1"/>
    </source>
</evidence>
<comment type="caution">
    <text evidence="5">The sequence shown here is derived from an EMBL/GenBank/DDBJ whole genome shotgun (WGS) entry which is preliminary data.</text>
</comment>